<feature type="region of interest" description="Disordered" evidence="1">
    <location>
        <begin position="68"/>
        <end position="98"/>
    </location>
</feature>
<proteinExistence type="predicted"/>
<evidence type="ECO:0000256" key="1">
    <source>
        <dbReference type="SAM" id="MobiDB-lite"/>
    </source>
</evidence>
<reference evidence="2 3" key="1">
    <citation type="journal article" date="2019" name="Philos. Trans. R. Soc. Lond., B, Biol. Sci.">
        <title>Ant behaviour and brain gene expression of defending hosts depend on the ecological success of the intruding social parasite.</title>
        <authorList>
            <person name="Kaur R."/>
            <person name="Stoldt M."/>
            <person name="Jongepier E."/>
            <person name="Feldmeyer B."/>
            <person name="Menzel F."/>
            <person name="Bornberg-Bauer E."/>
            <person name="Foitzik S."/>
        </authorList>
    </citation>
    <scope>NUCLEOTIDE SEQUENCE [LARGE SCALE GENOMIC DNA]</scope>
    <source>
        <tissue evidence="2">Whole body</tissue>
    </source>
</reference>
<accession>A0A4S2KXS3</accession>
<comment type="caution">
    <text evidence="2">The sequence shown here is derived from an EMBL/GenBank/DDBJ whole genome shotgun (WGS) entry which is preliminary data.</text>
</comment>
<evidence type="ECO:0000313" key="2">
    <source>
        <dbReference type="EMBL" id="TGZ54840.1"/>
    </source>
</evidence>
<dbReference type="Proteomes" id="UP000310200">
    <property type="component" value="Unassembled WGS sequence"/>
</dbReference>
<dbReference type="AlphaFoldDB" id="A0A4S2KXS3"/>
<sequence length="224" mass="25728">MSNKDRLSTKAPKANATIVSGLCQQNTSLRSRAARRTLPRSLCRRGVFLAPMPDSRIAPQFTRAYLPRSLGPEVPGEKEEKKRKTRGGTRAYARRTGPPYPARIVGREKWNGARRRRAIQFSARASLNEHPFPVPIALSGERPTSGYWRTRSSRPRLAIYHRKSRPRVDPYPRLFFIPVHRRTGCGGPLCPCTWRVDRIRHRESKFRETSTWMSVTLGDFFQTN</sequence>
<gene>
    <name evidence="2" type="ORF">DBV15_01892</name>
</gene>
<keyword evidence="3" id="KW-1185">Reference proteome</keyword>
<evidence type="ECO:0000313" key="3">
    <source>
        <dbReference type="Proteomes" id="UP000310200"/>
    </source>
</evidence>
<protein>
    <submittedName>
        <fullName evidence="2">Uncharacterized protein</fullName>
    </submittedName>
</protein>
<dbReference type="EMBL" id="QBLH01000537">
    <property type="protein sequence ID" value="TGZ54840.1"/>
    <property type="molecule type" value="Genomic_DNA"/>
</dbReference>
<organism evidence="2 3">
    <name type="scientific">Temnothorax longispinosus</name>
    <dbReference type="NCBI Taxonomy" id="300112"/>
    <lineage>
        <taxon>Eukaryota</taxon>
        <taxon>Metazoa</taxon>
        <taxon>Ecdysozoa</taxon>
        <taxon>Arthropoda</taxon>
        <taxon>Hexapoda</taxon>
        <taxon>Insecta</taxon>
        <taxon>Pterygota</taxon>
        <taxon>Neoptera</taxon>
        <taxon>Endopterygota</taxon>
        <taxon>Hymenoptera</taxon>
        <taxon>Apocrita</taxon>
        <taxon>Aculeata</taxon>
        <taxon>Formicoidea</taxon>
        <taxon>Formicidae</taxon>
        <taxon>Myrmicinae</taxon>
        <taxon>Temnothorax</taxon>
    </lineage>
</organism>
<feature type="compositionally biased region" description="Low complexity" evidence="1">
    <location>
        <begin position="88"/>
        <end position="97"/>
    </location>
</feature>
<name>A0A4S2KXS3_9HYME</name>